<dbReference type="SUPFAM" id="SSF56801">
    <property type="entry name" value="Acetyl-CoA synthetase-like"/>
    <property type="match status" value="1"/>
</dbReference>
<name>A0A7D5QC08_9EURY</name>
<dbReference type="Gene3D" id="3.40.50.12780">
    <property type="entry name" value="N-terminal domain of ligase-like"/>
    <property type="match status" value="1"/>
</dbReference>
<evidence type="ECO:0000259" key="1">
    <source>
        <dbReference type="Pfam" id="PF00501"/>
    </source>
</evidence>
<proteinExistence type="predicted"/>
<protein>
    <submittedName>
        <fullName evidence="3">AMP-binding protein</fullName>
    </submittedName>
</protein>
<keyword evidence="4" id="KW-1185">Reference proteome</keyword>
<feature type="domain" description="AMP-dependent synthetase/ligase" evidence="1">
    <location>
        <begin position="40"/>
        <end position="412"/>
    </location>
</feature>
<dbReference type="RefSeq" id="WP_179267846.1">
    <property type="nucleotide sequence ID" value="NZ_CP058579.1"/>
</dbReference>
<dbReference type="InterPro" id="IPR025110">
    <property type="entry name" value="AMP-bd_C"/>
</dbReference>
<dbReference type="InterPro" id="IPR050237">
    <property type="entry name" value="ATP-dep_AMP-bd_enzyme"/>
</dbReference>
<reference evidence="3 4" key="1">
    <citation type="submission" date="2020-06" db="EMBL/GenBank/DDBJ databases">
        <title>NJ-3-1, isolated from saline soil.</title>
        <authorList>
            <person name="Cui H.L."/>
            <person name="Shi X."/>
        </authorList>
    </citation>
    <scope>NUCLEOTIDE SEQUENCE [LARGE SCALE GENOMIC DNA]</scope>
    <source>
        <strain evidence="3 4">NJ-3-1</strain>
    </source>
</reference>
<dbReference type="InterPro" id="IPR020845">
    <property type="entry name" value="AMP-binding_CS"/>
</dbReference>
<dbReference type="Proteomes" id="UP000509626">
    <property type="component" value="Chromosome"/>
</dbReference>
<dbReference type="PROSITE" id="PS00455">
    <property type="entry name" value="AMP_BINDING"/>
    <property type="match status" value="1"/>
</dbReference>
<organism evidence="3 4">
    <name type="scientific">Halorarum salinum</name>
    <dbReference type="NCBI Taxonomy" id="2743089"/>
    <lineage>
        <taxon>Archaea</taxon>
        <taxon>Methanobacteriati</taxon>
        <taxon>Methanobacteriota</taxon>
        <taxon>Stenosarchaea group</taxon>
        <taxon>Halobacteria</taxon>
        <taxon>Halobacteriales</taxon>
        <taxon>Haloferacaceae</taxon>
        <taxon>Halorarum</taxon>
    </lineage>
</organism>
<dbReference type="KEGG" id="halu:HUG12_05745"/>
<dbReference type="Pfam" id="PF13193">
    <property type="entry name" value="AMP-binding_C"/>
    <property type="match status" value="1"/>
</dbReference>
<dbReference type="InterPro" id="IPR045851">
    <property type="entry name" value="AMP-bd_C_sf"/>
</dbReference>
<dbReference type="Pfam" id="PF00501">
    <property type="entry name" value="AMP-binding"/>
    <property type="match status" value="1"/>
</dbReference>
<dbReference type="OrthoDB" id="193284at2157"/>
<evidence type="ECO:0000313" key="3">
    <source>
        <dbReference type="EMBL" id="QLG61261.1"/>
    </source>
</evidence>
<dbReference type="InterPro" id="IPR042099">
    <property type="entry name" value="ANL_N_sf"/>
</dbReference>
<dbReference type="InterPro" id="IPR000873">
    <property type="entry name" value="AMP-dep_synth/lig_dom"/>
</dbReference>
<dbReference type="AlphaFoldDB" id="A0A7D5QC08"/>
<sequence length="561" mass="61321">MGANRDPASLEGYRPFPEERTAAYRDEGYWRDTTFHGLVDDRAATTPDATAVVGPDRELTYAELASNSRSLADALRARGVAPNERVLFQLPNCVEFLEAFFACSRLGAIPVMALPRHREAEVRHLLDLFDATAYVTAGDRYDMGFDFVGLVDDLTGEFAHLETHVAVTESGDGLPDGWLDFATLREEPTEGGVDGVDVAPTDPGVMLLSGGTTGMPKGIPRTHNDYLFQWEHMAAAAGVEDDWVAFPSVPIGHNASLNCIVGAAFWAGATVAVEPVLKPGALLELIERVGGTYSLPIPTQLIDLLEHPDVDEYDLSSLEVLVSGGQKVPPRVVRECVDRWDVGFCNIFGMAEGPLVCSRPDDDVEVQAETVGRPIADAAEVRVVDMDREAEVPDGTTGELSVRGPGYFTGYFRNEEENEENFDDDGWFYTEDVLARREDGNYQVFGRIKDTIIRGGENIYAPGVEDVVAEHPSVANVAVVAMPDDRLGERPCAFVELAEGVESLTLDELTEFLAERGMAVFKRPERLEVRSQLPRTGVGKLDKKLLEERIAEETDAESGPV</sequence>
<dbReference type="PANTHER" id="PTHR43767">
    <property type="entry name" value="LONG-CHAIN-FATTY-ACID--COA LIGASE"/>
    <property type="match status" value="1"/>
</dbReference>
<evidence type="ECO:0000259" key="2">
    <source>
        <dbReference type="Pfam" id="PF13193"/>
    </source>
</evidence>
<accession>A0A7D5QC08</accession>
<dbReference type="GeneID" id="56036942"/>
<gene>
    <name evidence="3" type="ORF">HUG12_05745</name>
</gene>
<dbReference type="Gene3D" id="3.30.300.30">
    <property type="match status" value="1"/>
</dbReference>
<dbReference type="GO" id="GO:0016878">
    <property type="term" value="F:acid-thiol ligase activity"/>
    <property type="evidence" value="ECO:0007669"/>
    <property type="project" value="UniProtKB-ARBA"/>
</dbReference>
<feature type="domain" description="AMP-binding enzyme C-terminal" evidence="2">
    <location>
        <begin position="464"/>
        <end position="540"/>
    </location>
</feature>
<dbReference type="EMBL" id="CP058579">
    <property type="protein sequence ID" value="QLG61261.1"/>
    <property type="molecule type" value="Genomic_DNA"/>
</dbReference>
<evidence type="ECO:0000313" key="4">
    <source>
        <dbReference type="Proteomes" id="UP000509626"/>
    </source>
</evidence>
<dbReference type="PANTHER" id="PTHR43767:SF1">
    <property type="entry name" value="NONRIBOSOMAL PEPTIDE SYNTHASE PES1 (EUROFUNG)-RELATED"/>
    <property type="match status" value="1"/>
</dbReference>